<evidence type="ECO:0000256" key="6">
    <source>
        <dbReference type="ARBA" id="ARBA00023170"/>
    </source>
</evidence>
<dbReference type="PANTHER" id="PTHR48063">
    <property type="entry name" value="LRR RECEPTOR-LIKE KINASE"/>
    <property type="match status" value="1"/>
</dbReference>
<keyword evidence="3" id="KW-0732">Signal</keyword>
<dbReference type="Proteomes" id="UP000030645">
    <property type="component" value="Unassembled WGS sequence"/>
</dbReference>
<dbReference type="GO" id="GO:0016020">
    <property type="term" value="C:membrane"/>
    <property type="evidence" value="ECO:0007669"/>
    <property type="project" value="UniProtKB-SubCell"/>
</dbReference>
<evidence type="ECO:0000256" key="5">
    <source>
        <dbReference type="ARBA" id="ARBA00023136"/>
    </source>
</evidence>
<accession>W9QWM2</accession>
<evidence type="ECO:0000256" key="3">
    <source>
        <dbReference type="ARBA" id="ARBA00022729"/>
    </source>
</evidence>
<organism evidence="8 9">
    <name type="scientific">Morus notabilis</name>
    <dbReference type="NCBI Taxonomy" id="981085"/>
    <lineage>
        <taxon>Eukaryota</taxon>
        <taxon>Viridiplantae</taxon>
        <taxon>Streptophyta</taxon>
        <taxon>Embryophyta</taxon>
        <taxon>Tracheophyta</taxon>
        <taxon>Spermatophyta</taxon>
        <taxon>Magnoliopsida</taxon>
        <taxon>eudicotyledons</taxon>
        <taxon>Gunneridae</taxon>
        <taxon>Pentapetalae</taxon>
        <taxon>rosids</taxon>
        <taxon>fabids</taxon>
        <taxon>Rosales</taxon>
        <taxon>Moraceae</taxon>
        <taxon>Moreae</taxon>
        <taxon>Morus</taxon>
    </lineage>
</organism>
<evidence type="ECO:0000313" key="9">
    <source>
        <dbReference type="Proteomes" id="UP000030645"/>
    </source>
</evidence>
<dbReference type="InterPro" id="IPR032675">
    <property type="entry name" value="LRR_dom_sf"/>
</dbReference>
<keyword evidence="9" id="KW-1185">Reference proteome</keyword>
<dbReference type="AlphaFoldDB" id="W9QWM2"/>
<gene>
    <name evidence="8" type="ORF">L484_009845</name>
</gene>
<evidence type="ECO:0000256" key="4">
    <source>
        <dbReference type="ARBA" id="ARBA00022989"/>
    </source>
</evidence>
<protein>
    <submittedName>
        <fullName evidence="8">Uncharacterized protein</fullName>
    </submittedName>
</protein>
<sequence length="124" mass="13891">MILGLLREAEISYLDDLDFSDNQLSGRIPTSTQLQSFNASAYAETLGLCGQPLDIICPKDENSNGTPPNSGDDDDSYVEDGREWFDMLWLQMEIGVGLCGVCVQELENECSYDKDHRRRVIAHD</sequence>
<proteinExistence type="predicted"/>
<keyword evidence="6" id="KW-0675">Receptor</keyword>
<dbReference type="EMBL" id="KE344289">
    <property type="protein sequence ID" value="EXB56419.1"/>
    <property type="molecule type" value="Genomic_DNA"/>
</dbReference>
<dbReference type="Gene3D" id="3.80.10.10">
    <property type="entry name" value="Ribonuclease Inhibitor"/>
    <property type="match status" value="1"/>
</dbReference>
<keyword evidence="4" id="KW-1133">Transmembrane helix</keyword>
<keyword evidence="7" id="KW-0325">Glycoprotein</keyword>
<comment type="subcellular location">
    <subcellularLocation>
        <location evidence="1">Membrane</location>
        <topology evidence="1">Single-pass type I membrane protein</topology>
    </subcellularLocation>
</comment>
<dbReference type="InterPro" id="IPR046956">
    <property type="entry name" value="RLP23-like"/>
</dbReference>
<evidence type="ECO:0000256" key="2">
    <source>
        <dbReference type="ARBA" id="ARBA00022692"/>
    </source>
</evidence>
<reference evidence="9" key="1">
    <citation type="submission" date="2013-01" db="EMBL/GenBank/DDBJ databases">
        <title>Draft Genome Sequence of a Mulberry Tree, Morus notabilis C.K. Schneid.</title>
        <authorList>
            <person name="He N."/>
            <person name="Zhao S."/>
        </authorList>
    </citation>
    <scope>NUCLEOTIDE SEQUENCE</scope>
</reference>
<evidence type="ECO:0000313" key="8">
    <source>
        <dbReference type="EMBL" id="EXB56419.1"/>
    </source>
</evidence>
<name>W9QWM2_9ROSA</name>
<keyword evidence="5" id="KW-0472">Membrane</keyword>
<keyword evidence="2" id="KW-0812">Transmembrane</keyword>
<evidence type="ECO:0000256" key="7">
    <source>
        <dbReference type="ARBA" id="ARBA00023180"/>
    </source>
</evidence>
<evidence type="ECO:0000256" key="1">
    <source>
        <dbReference type="ARBA" id="ARBA00004479"/>
    </source>
</evidence>
<dbReference type="STRING" id="981085.W9QWM2"/>
<dbReference type="PANTHER" id="PTHR48063:SF112">
    <property type="entry name" value="RECEPTOR LIKE PROTEIN 30-LIKE"/>
    <property type="match status" value="1"/>
</dbReference>